<keyword evidence="4" id="KW-1185">Reference proteome</keyword>
<dbReference type="InterPro" id="IPR014044">
    <property type="entry name" value="CAP_dom"/>
</dbReference>
<gene>
    <name evidence="3" type="ORF">C8N24_2080</name>
</gene>
<proteinExistence type="predicted"/>
<evidence type="ECO:0000256" key="1">
    <source>
        <dbReference type="SAM" id="SignalP"/>
    </source>
</evidence>
<protein>
    <submittedName>
        <fullName evidence="3">Uncharacterized protein YkwD</fullName>
    </submittedName>
</protein>
<sequence>MSIKTLRRALLAVLMICVLSPSAVAHASARTDRLEAGILRAMNDYRAQHGLPKLRTQSGFARAADVHSAKMLRENRLAHDQYGKRVRRYVRRVARVGENLAWMSRCKPQAIVQMWAQSATHRKVMLSRSFRRVGVAKRATSNICFVTADFGTAR</sequence>
<feature type="domain" description="SCP" evidence="2">
    <location>
        <begin position="39"/>
        <end position="143"/>
    </location>
</feature>
<organism evidence="3 4">
    <name type="scientific">Solirubrobacter pauli</name>
    <dbReference type="NCBI Taxonomy" id="166793"/>
    <lineage>
        <taxon>Bacteria</taxon>
        <taxon>Bacillati</taxon>
        <taxon>Actinomycetota</taxon>
        <taxon>Thermoleophilia</taxon>
        <taxon>Solirubrobacterales</taxon>
        <taxon>Solirubrobacteraceae</taxon>
        <taxon>Solirubrobacter</taxon>
    </lineage>
</organism>
<dbReference type="Pfam" id="PF00188">
    <property type="entry name" value="CAP"/>
    <property type="match status" value="1"/>
</dbReference>
<dbReference type="CDD" id="cd05379">
    <property type="entry name" value="CAP_bacterial"/>
    <property type="match status" value="1"/>
</dbReference>
<comment type="caution">
    <text evidence="3">The sequence shown here is derived from an EMBL/GenBank/DDBJ whole genome shotgun (WGS) entry which is preliminary data.</text>
</comment>
<dbReference type="InterPro" id="IPR035940">
    <property type="entry name" value="CAP_sf"/>
</dbReference>
<accession>A0A660LB10</accession>
<keyword evidence="1" id="KW-0732">Signal</keyword>
<evidence type="ECO:0000313" key="4">
    <source>
        <dbReference type="Proteomes" id="UP000278962"/>
    </source>
</evidence>
<dbReference type="EMBL" id="RBIL01000001">
    <property type="protein sequence ID" value="RKQ92237.1"/>
    <property type="molecule type" value="Genomic_DNA"/>
</dbReference>
<dbReference type="AlphaFoldDB" id="A0A660LB10"/>
<dbReference type="SUPFAM" id="SSF55797">
    <property type="entry name" value="PR-1-like"/>
    <property type="match status" value="1"/>
</dbReference>
<evidence type="ECO:0000259" key="2">
    <source>
        <dbReference type="Pfam" id="PF00188"/>
    </source>
</evidence>
<dbReference type="RefSeq" id="WP_170178991.1">
    <property type="nucleotide sequence ID" value="NZ_RBIL01000001.1"/>
</dbReference>
<dbReference type="Gene3D" id="3.40.33.10">
    <property type="entry name" value="CAP"/>
    <property type="match status" value="1"/>
</dbReference>
<feature type="signal peptide" evidence="1">
    <location>
        <begin position="1"/>
        <end position="25"/>
    </location>
</feature>
<dbReference type="PANTHER" id="PTHR31157:SF1">
    <property type="entry name" value="SCP DOMAIN-CONTAINING PROTEIN"/>
    <property type="match status" value="1"/>
</dbReference>
<name>A0A660LB10_9ACTN</name>
<dbReference type="PANTHER" id="PTHR31157">
    <property type="entry name" value="SCP DOMAIN-CONTAINING PROTEIN"/>
    <property type="match status" value="1"/>
</dbReference>
<reference evidence="3 4" key="1">
    <citation type="submission" date="2018-10" db="EMBL/GenBank/DDBJ databases">
        <title>Genomic Encyclopedia of Archaeal and Bacterial Type Strains, Phase II (KMG-II): from individual species to whole genera.</title>
        <authorList>
            <person name="Goeker M."/>
        </authorList>
    </citation>
    <scope>NUCLEOTIDE SEQUENCE [LARGE SCALE GENOMIC DNA]</scope>
    <source>
        <strain evidence="3 4">DSM 14954</strain>
    </source>
</reference>
<dbReference type="Proteomes" id="UP000278962">
    <property type="component" value="Unassembled WGS sequence"/>
</dbReference>
<feature type="chain" id="PRO_5038424474" evidence="1">
    <location>
        <begin position="26"/>
        <end position="154"/>
    </location>
</feature>
<evidence type="ECO:0000313" key="3">
    <source>
        <dbReference type="EMBL" id="RKQ92237.1"/>
    </source>
</evidence>